<sequence>MTASTVFIGCAGWSVSSGQRSRFGAGRSVLEVYATRLNAVEINSSFYRPHRQSTYRRWSESVPDDFRFSVKLPKSITHVARLQGRPDLLAAFLGEVSGLGAKLGCLLVQLPPSLAFDSDVARTFFQALQERTSAPVVCEPRHPTWFTPEAGELLAALGVGRVAADPAITTRAAVPGGTLEPVYYRWHGSPKIYSSSYGQEALQALARTLQEHAARRTWVIFDNTASGAAVDNALALQHLMGGLGSAGADMPRSP</sequence>
<accession>A0AAU7U6Z2</accession>
<dbReference type="PANTHER" id="PTHR30348:SF14">
    <property type="entry name" value="BLR8050 PROTEIN"/>
    <property type="match status" value="1"/>
</dbReference>
<dbReference type="Pfam" id="PF01904">
    <property type="entry name" value="DUF72"/>
    <property type="match status" value="1"/>
</dbReference>
<organism evidence="1">
    <name type="scientific">Deinococcus sonorensis KR-87</name>
    <dbReference type="NCBI Taxonomy" id="694439"/>
    <lineage>
        <taxon>Bacteria</taxon>
        <taxon>Thermotogati</taxon>
        <taxon>Deinococcota</taxon>
        <taxon>Deinococci</taxon>
        <taxon>Deinococcales</taxon>
        <taxon>Deinococcaceae</taxon>
        <taxon>Deinococcus</taxon>
    </lineage>
</organism>
<dbReference type="RefSeq" id="WP_350242301.1">
    <property type="nucleotide sequence ID" value="NZ_CP158298.1"/>
</dbReference>
<dbReference type="KEGG" id="dsc:ABOD76_04185"/>
<reference evidence="1" key="1">
    <citation type="submission" date="2024-06" db="EMBL/GenBank/DDBJ databases">
        <title>Draft Genome Sequence of Deinococcus sonorensis Type Strain KR-87, a Biofilm Producing Representative of the Genus Deinococcus.</title>
        <authorList>
            <person name="Boren L.S."/>
            <person name="Grosso R.A."/>
            <person name="Hugenberg-Cox A.N."/>
            <person name="Hill J.T.E."/>
            <person name="Albert C.M."/>
            <person name="Tuohy J.M."/>
        </authorList>
    </citation>
    <scope>NUCLEOTIDE SEQUENCE</scope>
    <source>
        <strain evidence="1">KR-87</strain>
        <plasmid evidence="1">pDson03</plasmid>
    </source>
</reference>
<name>A0AAU7U6Z2_9DEIO</name>
<dbReference type="AlphaFoldDB" id="A0AAU7U6Z2"/>
<dbReference type="EMBL" id="CP158298">
    <property type="protein sequence ID" value="XBV84265.1"/>
    <property type="molecule type" value="Genomic_DNA"/>
</dbReference>
<dbReference type="Gene3D" id="3.20.20.410">
    <property type="entry name" value="Protein of unknown function UPF0759"/>
    <property type="match status" value="1"/>
</dbReference>
<dbReference type="InterPro" id="IPR036520">
    <property type="entry name" value="UPF0759_sf"/>
</dbReference>
<proteinExistence type="predicted"/>
<evidence type="ECO:0000313" key="1">
    <source>
        <dbReference type="EMBL" id="XBV84265.1"/>
    </source>
</evidence>
<dbReference type="PANTHER" id="PTHR30348">
    <property type="entry name" value="UNCHARACTERIZED PROTEIN YECE"/>
    <property type="match status" value="1"/>
</dbReference>
<geneLocation type="plasmid" evidence="1">
    <name>pDson03</name>
</geneLocation>
<protein>
    <submittedName>
        <fullName evidence="1">DUF72 domain-containing protein</fullName>
    </submittedName>
</protein>
<gene>
    <name evidence="1" type="ORF">ABOD76_04185</name>
</gene>
<dbReference type="SUPFAM" id="SSF117396">
    <property type="entry name" value="TM1631-like"/>
    <property type="match status" value="1"/>
</dbReference>
<dbReference type="InterPro" id="IPR002763">
    <property type="entry name" value="DUF72"/>
</dbReference>
<keyword evidence="1" id="KW-0614">Plasmid</keyword>